<comment type="caution">
    <text evidence="1">The sequence shown here is derived from an EMBL/GenBank/DDBJ whole genome shotgun (WGS) entry which is preliminary data.</text>
</comment>
<sequence>MSLNCVFCKKPVFGTTGVTVPGEGPAHQHCYQAHSALARTFQSLDISKLSDDELLDLQDMLLAEVNDRRRRDEGSDDEIELF</sequence>
<proteinExistence type="predicted"/>
<protein>
    <recommendedName>
        <fullName evidence="3">DUF2175 domain-containing protein</fullName>
    </recommendedName>
</protein>
<evidence type="ECO:0000313" key="2">
    <source>
        <dbReference type="Proteomes" id="UP001481413"/>
    </source>
</evidence>
<evidence type="ECO:0008006" key="3">
    <source>
        <dbReference type="Google" id="ProtNLM"/>
    </source>
</evidence>
<gene>
    <name evidence="1" type="ORF">NBRC116585_22060</name>
</gene>
<evidence type="ECO:0000313" key="1">
    <source>
        <dbReference type="EMBL" id="GAA6146088.1"/>
    </source>
</evidence>
<organism evidence="1 2">
    <name type="scientific">Thalassolituus maritimus</name>
    <dbReference type="NCBI Taxonomy" id="484498"/>
    <lineage>
        <taxon>Bacteria</taxon>
        <taxon>Pseudomonadati</taxon>
        <taxon>Pseudomonadota</taxon>
        <taxon>Gammaproteobacteria</taxon>
        <taxon>Oceanospirillales</taxon>
        <taxon>Oceanospirillaceae</taxon>
        <taxon>Thalassolituus</taxon>
    </lineage>
</organism>
<name>A0ABQ0A117_9GAMM</name>
<reference evidence="1 2" key="1">
    <citation type="submission" date="2024-04" db="EMBL/GenBank/DDBJ databases">
        <title>Draft genome sequence of Thalassolituus maritimus NBRC 116585.</title>
        <authorList>
            <person name="Miyakawa T."/>
            <person name="Kusuya Y."/>
            <person name="Miura T."/>
        </authorList>
    </citation>
    <scope>NUCLEOTIDE SEQUENCE [LARGE SCALE GENOMIC DNA]</scope>
    <source>
        <strain evidence="1 2">5NW40-0001</strain>
    </source>
</reference>
<dbReference type="RefSeq" id="WP_353295247.1">
    <property type="nucleotide sequence ID" value="NZ_BAABWH010000005.1"/>
</dbReference>
<dbReference type="EMBL" id="BAABWH010000005">
    <property type="protein sequence ID" value="GAA6146088.1"/>
    <property type="molecule type" value="Genomic_DNA"/>
</dbReference>
<accession>A0ABQ0A117</accession>
<keyword evidence="2" id="KW-1185">Reference proteome</keyword>
<dbReference type="Proteomes" id="UP001481413">
    <property type="component" value="Unassembled WGS sequence"/>
</dbReference>